<reference evidence="1 2" key="1">
    <citation type="submission" date="2022-01" db="EMBL/GenBank/DDBJ databases">
        <title>A chromosomal length assembly of Cordylochernes scorpioides.</title>
        <authorList>
            <person name="Zeh D."/>
            <person name="Zeh J."/>
        </authorList>
    </citation>
    <scope>NUCLEOTIDE SEQUENCE [LARGE SCALE GENOMIC DNA]</scope>
    <source>
        <strain evidence="1">IN4F17</strain>
        <tissue evidence="1">Whole Body</tissue>
    </source>
</reference>
<dbReference type="EMBL" id="CP092871">
    <property type="protein sequence ID" value="UYV72218.1"/>
    <property type="molecule type" value="Genomic_DNA"/>
</dbReference>
<protein>
    <recommendedName>
        <fullName evidence="3">Reverse transcriptase domain-containing protein</fullName>
    </recommendedName>
</protein>
<dbReference type="InterPro" id="IPR043128">
    <property type="entry name" value="Rev_trsase/Diguanyl_cyclase"/>
</dbReference>
<dbReference type="InterPro" id="IPR043502">
    <property type="entry name" value="DNA/RNA_pol_sf"/>
</dbReference>
<sequence>MEKLPNGQEFSKLDFQSAFHQIELYEAAQEKCTINTLIATFQEDIIIAARNEEEHLISLDRILLHLEGVRIKLSRDKCQFQQEFLEYIWVTSREECNSTSTNKVISYRQCSRAK</sequence>
<gene>
    <name evidence="1" type="ORF">LAZ67_9002227</name>
</gene>
<proteinExistence type="predicted"/>
<evidence type="ECO:0000313" key="2">
    <source>
        <dbReference type="Proteomes" id="UP001235939"/>
    </source>
</evidence>
<evidence type="ECO:0008006" key="3">
    <source>
        <dbReference type="Google" id="ProtNLM"/>
    </source>
</evidence>
<accession>A0ABY6KU56</accession>
<evidence type="ECO:0000313" key="1">
    <source>
        <dbReference type="EMBL" id="UYV72218.1"/>
    </source>
</evidence>
<organism evidence="1 2">
    <name type="scientific">Cordylochernes scorpioides</name>
    <dbReference type="NCBI Taxonomy" id="51811"/>
    <lineage>
        <taxon>Eukaryota</taxon>
        <taxon>Metazoa</taxon>
        <taxon>Ecdysozoa</taxon>
        <taxon>Arthropoda</taxon>
        <taxon>Chelicerata</taxon>
        <taxon>Arachnida</taxon>
        <taxon>Pseudoscorpiones</taxon>
        <taxon>Cheliferoidea</taxon>
        <taxon>Chernetidae</taxon>
        <taxon>Cordylochernes</taxon>
    </lineage>
</organism>
<dbReference type="Gene3D" id="3.30.70.270">
    <property type="match status" value="1"/>
</dbReference>
<name>A0ABY6KU56_9ARAC</name>
<dbReference type="Proteomes" id="UP001235939">
    <property type="component" value="Chromosome 09"/>
</dbReference>
<dbReference type="SUPFAM" id="SSF56672">
    <property type="entry name" value="DNA/RNA polymerases"/>
    <property type="match status" value="1"/>
</dbReference>
<keyword evidence="2" id="KW-1185">Reference proteome</keyword>